<name>A0A6A4HU23_9AGAR</name>
<dbReference type="Proteomes" id="UP000799118">
    <property type="component" value="Unassembled WGS sequence"/>
</dbReference>
<evidence type="ECO:0000313" key="2">
    <source>
        <dbReference type="Proteomes" id="UP000799118"/>
    </source>
</evidence>
<reference evidence="1" key="1">
    <citation type="journal article" date="2019" name="Environ. Microbiol.">
        <title>Fungal ecological strategies reflected in gene transcription - a case study of two litter decomposers.</title>
        <authorList>
            <person name="Barbi F."/>
            <person name="Kohler A."/>
            <person name="Barry K."/>
            <person name="Baskaran P."/>
            <person name="Daum C."/>
            <person name="Fauchery L."/>
            <person name="Ihrmark K."/>
            <person name="Kuo A."/>
            <person name="LaButti K."/>
            <person name="Lipzen A."/>
            <person name="Morin E."/>
            <person name="Grigoriev I.V."/>
            <person name="Henrissat B."/>
            <person name="Lindahl B."/>
            <person name="Martin F."/>
        </authorList>
    </citation>
    <scope>NUCLEOTIDE SEQUENCE</scope>
    <source>
        <strain evidence="1">JB14</strain>
    </source>
</reference>
<keyword evidence="2" id="KW-1185">Reference proteome</keyword>
<gene>
    <name evidence="1" type="ORF">BT96DRAFT_991842</name>
</gene>
<protein>
    <recommendedName>
        <fullName evidence="3">F-box domain-containing protein</fullName>
    </recommendedName>
</protein>
<sequence length="515" mass="59684">MAGLVSPHNSRGFMVSSTKLIFFANEITRTQPDVAIDTDFSGLKYIIYTRRFYGQWSRSTSKLSNLLLYCLSMQHSIARTSNELTITQPNLASTRTPLSALFVPELLTEIFKHATLEDLRVYTAVCLQWEEPAQARLLETVHLDNIAQMRYLHTKPTFRRYVRNLVTAVDFDTPVHELLVPELTFSSKDHTPYYHGRPMNITSWHLVGPVPFRPSRFLINGIDSYSMTLHTFHVHDSIWLDLERLCHLLNALGNCRRLKDLALPLDLSLFHYQTSEERIAECEEAFSTRLFPPTDRPRIVHLQLVSTNRRYRLCATKPMKAIHTIWLPHTNCPFDFADTLHLVVGQGEDLQRVLPSVPNLQSLEICCEHPLLWTNYIHLLEAPLKLPRLKSLRMGFHQMDALLSFLRVIDVPNIETIKIRYDWIWHPFHGSFFEDSLTDVVGEIATLGVERSFPILLKEIYLEGSWYTPPSTPAEPPKWFQDLFSVMVSNNVQILLERINLRQSVFMQAHDALYY</sequence>
<accession>A0A6A4HU23</accession>
<dbReference type="OrthoDB" id="2870423at2759"/>
<proteinExistence type="predicted"/>
<dbReference type="AlphaFoldDB" id="A0A6A4HU23"/>
<organism evidence="1 2">
    <name type="scientific">Gymnopus androsaceus JB14</name>
    <dbReference type="NCBI Taxonomy" id="1447944"/>
    <lineage>
        <taxon>Eukaryota</taxon>
        <taxon>Fungi</taxon>
        <taxon>Dikarya</taxon>
        <taxon>Basidiomycota</taxon>
        <taxon>Agaricomycotina</taxon>
        <taxon>Agaricomycetes</taxon>
        <taxon>Agaricomycetidae</taxon>
        <taxon>Agaricales</taxon>
        <taxon>Marasmiineae</taxon>
        <taxon>Omphalotaceae</taxon>
        <taxon>Gymnopus</taxon>
    </lineage>
</organism>
<evidence type="ECO:0000313" key="1">
    <source>
        <dbReference type="EMBL" id="KAE9401676.1"/>
    </source>
</evidence>
<dbReference type="EMBL" id="ML769443">
    <property type="protein sequence ID" value="KAE9401676.1"/>
    <property type="molecule type" value="Genomic_DNA"/>
</dbReference>
<evidence type="ECO:0008006" key="3">
    <source>
        <dbReference type="Google" id="ProtNLM"/>
    </source>
</evidence>